<dbReference type="SMART" id="SM00355">
    <property type="entry name" value="ZnF_C2H2"/>
    <property type="match status" value="5"/>
</dbReference>
<evidence type="ECO:0000256" key="3">
    <source>
        <dbReference type="ARBA" id="ARBA00022723"/>
    </source>
</evidence>
<feature type="domain" description="C2H2-type" evidence="11">
    <location>
        <begin position="195"/>
        <end position="222"/>
    </location>
</feature>
<dbReference type="PROSITE" id="PS50157">
    <property type="entry name" value="ZINC_FINGER_C2H2_2"/>
    <property type="match status" value="5"/>
</dbReference>
<keyword evidence="5 9" id="KW-0863">Zinc-finger</keyword>
<evidence type="ECO:0000256" key="9">
    <source>
        <dbReference type="PROSITE-ProRule" id="PRU00042"/>
    </source>
</evidence>
<evidence type="ECO:0000256" key="6">
    <source>
        <dbReference type="ARBA" id="ARBA00022833"/>
    </source>
</evidence>
<accession>A0A8D2IUW3</accession>
<keyword evidence="8" id="KW-0539">Nucleus</keyword>
<dbReference type="Proteomes" id="UP000694545">
    <property type="component" value="Unplaced"/>
</dbReference>
<dbReference type="PANTHER" id="PTHR23226">
    <property type="entry name" value="ZINC FINGER AND SCAN DOMAIN-CONTAINING"/>
    <property type="match status" value="1"/>
</dbReference>
<keyword evidence="6" id="KW-0862">Zinc</keyword>
<feature type="region of interest" description="Disordered" evidence="10">
    <location>
        <begin position="147"/>
        <end position="185"/>
    </location>
</feature>
<evidence type="ECO:0000256" key="7">
    <source>
        <dbReference type="ARBA" id="ARBA00023125"/>
    </source>
</evidence>
<dbReference type="Gene3D" id="3.30.160.60">
    <property type="entry name" value="Classic Zinc Finger"/>
    <property type="match status" value="4"/>
</dbReference>
<comment type="subcellular location">
    <subcellularLocation>
        <location evidence="1">Nucleus</location>
    </subcellularLocation>
</comment>
<keyword evidence="4" id="KW-0677">Repeat</keyword>
<sequence>MERSAFCPAQLLKFSGGYLKPVKLCCHPRGKVPQAPLSCPERKNGGSAQPSYDSPITSGWRARRLCAAGPAGEASSVPPPPSLLLCRRLPQAVPLLWASPPTQDEDALYFCKTFGSPKFANTSLSFQCGKMRRCPFSWENLSREASGIQKSARKRGFPDPEQEEELASQGPLRVSPPANRGLLEGTKRGTEDTLHACPHCGKSFHQSLLLIMHWGGRAGEMPCNCLDDRKTFPERVKRSIAHTQDKAHECSFCGKSFSSNSQLRRIHTGEKPYSCLTCGKSFSRKSTLVRHKRTHTGEKPYECSVCGKSFSIRCNLLRHERVHTGEKPYHCTDCGQSFSRRLLLVIHERTHAGDKNL</sequence>
<evidence type="ECO:0000256" key="5">
    <source>
        <dbReference type="ARBA" id="ARBA00022771"/>
    </source>
</evidence>
<dbReference type="InterPro" id="IPR036236">
    <property type="entry name" value="Znf_C2H2_sf"/>
</dbReference>
<reference evidence="12" key="2">
    <citation type="submission" date="2025-09" db="UniProtKB">
        <authorList>
            <consortium name="Ensembl"/>
        </authorList>
    </citation>
    <scope>IDENTIFICATION</scope>
</reference>
<dbReference type="GO" id="GO:0008270">
    <property type="term" value="F:zinc ion binding"/>
    <property type="evidence" value="ECO:0007669"/>
    <property type="project" value="UniProtKB-KW"/>
</dbReference>
<feature type="domain" description="C2H2-type" evidence="11">
    <location>
        <begin position="301"/>
        <end position="328"/>
    </location>
</feature>
<proteinExistence type="inferred from homology"/>
<keyword evidence="3" id="KW-0479">Metal-binding</keyword>
<keyword evidence="13" id="KW-1185">Reference proteome</keyword>
<evidence type="ECO:0000256" key="1">
    <source>
        <dbReference type="ARBA" id="ARBA00004123"/>
    </source>
</evidence>
<dbReference type="GO" id="GO:0000978">
    <property type="term" value="F:RNA polymerase II cis-regulatory region sequence-specific DNA binding"/>
    <property type="evidence" value="ECO:0007669"/>
    <property type="project" value="TreeGrafter"/>
</dbReference>
<dbReference type="OMA" id="HENFDYF"/>
<protein>
    <recommendedName>
        <fullName evidence="11">C2H2-type domain-containing protein</fullName>
    </recommendedName>
</protein>
<dbReference type="FunFam" id="3.30.160.60:FF:001174">
    <property type="entry name" value="zinc finger protein 527 isoform X1"/>
    <property type="match status" value="1"/>
</dbReference>
<evidence type="ECO:0000313" key="13">
    <source>
        <dbReference type="Proteomes" id="UP000694545"/>
    </source>
</evidence>
<organism evidence="12 13">
    <name type="scientific">Varanus komodoensis</name>
    <name type="common">Komodo dragon</name>
    <dbReference type="NCBI Taxonomy" id="61221"/>
    <lineage>
        <taxon>Eukaryota</taxon>
        <taxon>Metazoa</taxon>
        <taxon>Chordata</taxon>
        <taxon>Craniata</taxon>
        <taxon>Vertebrata</taxon>
        <taxon>Euteleostomi</taxon>
        <taxon>Lepidosauria</taxon>
        <taxon>Squamata</taxon>
        <taxon>Bifurcata</taxon>
        <taxon>Unidentata</taxon>
        <taxon>Episquamata</taxon>
        <taxon>Toxicofera</taxon>
        <taxon>Anguimorpha</taxon>
        <taxon>Paleoanguimorpha</taxon>
        <taxon>Varanoidea</taxon>
        <taxon>Varanidae</taxon>
        <taxon>Varanus</taxon>
    </lineage>
</organism>
<feature type="domain" description="C2H2-type" evidence="11">
    <location>
        <begin position="273"/>
        <end position="300"/>
    </location>
</feature>
<evidence type="ECO:0000256" key="10">
    <source>
        <dbReference type="SAM" id="MobiDB-lite"/>
    </source>
</evidence>
<dbReference type="SUPFAM" id="SSF57667">
    <property type="entry name" value="beta-beta-alpha zinc fingers"/>
    <property type="match status" value="4"/>
</dbReference>
<evidence type="ECO:0000313" key="12">
    <source>
        <dbReference type="Ensembl" id="ENSVKKP00000002846.1"/>
    </source>
</evidence>
<dbReference type="InterPro" id="IPR013087">
    <property type="entry name" value="Znf_C2H2_type"/>
</dbReference>
<reference evidence="12" key="1">
    <citation type="submission" date="2025-08" db="UniProtKB">
        <authorList>
            <consortium name="Ensembl"/>
        </authorList>
    </citation>
    <scope>IDENTIFICATION</scope>
</reference>
<evidence type="ECO:0000259" key="11">
    <source>
        <dbReference type="PROSITE" id="PS50157"/>
    </source>
</evidence>
<comment type="similarity">
    <text evidence="2">Belongs to the krueppel C2H2-type zinc-finger protein family.</text>
</comment>
<evidence type="ECO:0000256" key="4">
    <source>
        <dbReference type="ARBA" id="ARBA00022737"/>
    </source>
</evidence>
<feature type="domain" description="C2H2-type" evidence="11">
    <location>
        <begin position="329"/>
        <end position="356"/>
    </location>
</feature>
<dbReference type="PANTHER" id="PTHR23226:SF377">
    <property type="entry name" value="ZINC FINGER AND SCAN DOMAIN-CONTAINING PROTEIN 20"/>
    <property type="match status" value="1"/>
</dbReference>
<dbReference type="Ensembl" id="ENSVKKT00000002922.1">
    <property type="protein sequence ID" value="ENSVKKP00000002846.1"/>
    <property type="gene ID" value="ENSVKKG00000002233.1"/>
</dbReference>
<dbReference type="FunFam" id="3.30.160.60:FF:002343">
    <property type="entry name" value="Zinc finger protein 33A"/>
    <property type="match status" value="2"/>
</dbReference>
<dbReference type="AlphaFoldDB" id="A0A8D2IUW3"/>
<feature type="domain" description="C2H2-type" evidence="11">
    <location>
        <begin position="248"/>
        <end position="272"/>
    </location>
</feature>
<evidence type="ECO:0000256" key="2">
    <source>
        <dbReference type="ARBA" id="ARBA00006991"/>
    </source>
</evidence>
<dbReference type="Pfam" id="PF00096">
    <property type="entry name" value="zf-C2H2"/>
    <property type="match status" value="4"/>
</dbReference>
<keyword evidence="7" id="KW-0238">DNA-binding</keyword>
<dbReference type="GO" id="GO:0005634">
    <property type="term" value="C:nucleus"/>
    <property type="evidence" value="ECO:0007669"/>
    <property type="project" value="UniProtKB-SubCell"/>
</dbReference>
<dbReference type="PROSITE" id="PS00028">
    <property type="entry name" value="ZINC_FINGER_C2H2_1"/>
    <property type="match status" value="3"/>
</dbReference>
<name>A0A8D2IUW3_VARKO</name>
<dbReference type="GO" id="GO:0000981">
    <property type="term" value="F:DNA-binding transcription factor activity, RNA polymerase II-specific"/>
    <property type="evidence" value="ECO:0007669"/>
    <property type="project" value="TreeGrafter"/>
</dbReference>
<evidence type="ECO:0000256" key="8">
    <source>
        <dbReference type="ARBA" id="ARBA00023242"/>
    </source>
</evidence>